<sequence length="421" mass="46073">MDVDSPPSYCTPGSCSPVPIYSETPSRCEHVLQPVVSAPPTARCSYDLVYRSDSLEVNLGKSLWGLKYPAFGKGGTLEGTVQVRKCCKHVVGVTAVLRGIAKTSSIQHARVAVPDIWTKVLLSRTVILFSSADSPIARLAEEFSLDIPFPENADGSDESLPPSFTAYLPGTSCEITYHLQLDIVRRGLRRHETLTIPLLYLPKSRPCSAPLRDIHPPLAPRTASDEHVRVVQIPVIWHPHCCIKARRSSVPQTASILLALPSSTCFPSGDHVPLALTIRAPHLPAFANLLVQNLSLYLVKRKKLYVDNGRRISVREQSLSHAEVLLVGDSQEGHVKIKAQVQTGEAGKEMSFRVDGAVAVEYCIRIVIRSPANVKGPPILRHEEPLQVTTDRFGSLTTELLMMGGIPTPAIGLSDLYRSLR</sequence>
<dbReference type="STRING" id="914234.M2R220"/>
<dbReference type="HOGENOM" id="CLU_052546_0_0_1"/>
<keyword evidence="2" id="KW-1185">Reference proteome</keyword>
<dbReference type="EMBL" id="KB445795">
    <property type="protein sequence ID" value="EMD38565.1"/>
    <property type="molecule type" value="Genomic_DNA"/>
</dbReference>
<dbReference type="OrthoDB" id="2586076at2759"/>
<organism evidence="1 2">
    <name type="scientific">Ceriporiopsis subvermispora (strain B)</name>
    <name type="common">White-rot fungus</name>
    <name type="synonym">Gelatoporia subvermispora</name>
    <dbReference type="NCBI Taxonomy" id="914234"/>
    <lineage>
        <taxon>Eukaryota</taxon>
        <taxon>Fungi</taxon>
        <taxon>Dikarya</taxon>
        <taxon>Basidiomycota</taxon>
        <taxon>Agaricomycotina</taxon>
        <taxon>Agaricomycetes</taxon>
        <taxon>Polyporales</taxon>
        <taxon>Gelatoporiaceae</taxon>
        <taxon>Gelatoporia</taxon>
    </lineage>
</organism>
<dbReference type="AlphaFoldDB" id="M2R220"/>
<gene>
    <name evidence="1" type="ORF">CERSUDRAFT_82841</name>
</gene>
<evidence type="ECO:0000313" key="1">
    <source>
        <dbReference type="EMBL" id="EMD38565.1"/>
    </source>
</evidence>
<name>M2R220_CERS8</name>
<protein>
    <recommendedName>
        <fullName evidence="3">Arrestin C-terminal-like domain-containing protein</fullName>
    </recommendedName>
</protein>
<reference evidence="1 2" key="1">
    <citation type="journal article" date="2012" name="Proc. Natl. Acad. Sci. U.S.A.">
        <title>Comparative genomics of Ceriporiopsis subvermispora and Phanerochaete chrysosporium provide insight into selective ligninolysis.</title>
        <authorList>
            <person name="Fernandez-Fueyo E."/>
            <person name="Ruiz-Duenas F.J."/>
            <person name="Ferreira P."/>
            <person name="Floudas D."/>
            <person name="Hibbett D.S."/>
            <person name="Canessa P."/>
            <person name="Larrondo L.F."/>
            <person name="James T.Y."/>
            <person name="Seelenfreund D."/>
            <person name="Lobos S."/>
            <person name="Polanco R."/>
            <person name="Tello M."/>
            <person name="Honda Y."/>
            <person name="Watanabe T."/>
            <person name="Watanabe T."/>
            <person name="Ryu J.S."/>
            <person name="Kubicek C.P."/>
            <person name="Schmoll M."/>
            <person name="Gaskell J."/>
            <person name="Hammel K.E."/>
            <person name="St John F.J."/>
            <person name="Vanden Wymelenberg A."/>
            <person name="Sabat G."/>
            <person name="Splinter BonDurant S."/>
            <person name="Syed K."/>
            <person name="Yadav J.S."/>
            <person name="Doddapaneni H."/>
            <person name="Subramanian V."/>
            <person name="Lavin J.L."/>
            <person name="Oguiza J.A."/>
            <person name="Perez G."/>
            <person name="Pisabarro A.G."/>
            <person name="Ramirez L."/>
            <person name="Santoyo F."/>
            <person name="Master E."/>
            <person name="Coutinho P.M."/>
            <person name="Henrissat B."/>
            <person name="Lombard V."/>
            <person name="Magnuson J.K."/>
            <person name="Kuees U."/>
            <person name="Hori C."/>
            <person name="Igarashi K."/>
            <person name="Samejima M."/>
            <person name="Held B.W."/>
            <person name="Barry K.W."/>
            <person name="LaButti K.M."/>
            <person name="Lapidus A."/>
            <person name="Lindquist E.A."/>
            <person name="Lucas S.M."/>
            <person name="Riley R."/>
            <person name="Salamov A.A."/>
            <person name="Hoffmeister D."/>
            <person name="Schwenk D."/>
            <person name="Hadar Y."/>
            <person name="Yarden O."/>
            <person name="de Vries R.P."/>
            <person name="Wiebenga A."/>
            <person name="Stenlid J."/>
            <person name="Eastwood D."/>
            <person name="Grigoriev I.V."/>
            <person name="Berka R.M."/>
            <person name="Blanchette R.A."/>
            <person name="Kersten P."/>
            <person name="Martinez A.T."/>
            <person name="Vicuna R."/>
            <person name="Cullen D."/>
        </authorList>
    </citation>
    <scope>NUCLEOTIDE SEQUENCE [LARGE SCALE GENOMIC DNA]</scope>
    <source>
        <strain evidence="1 2">B</strain>
    </source>
</reference>
<accession>M2R220</accession>
<evidence type="ECO:0000313" key="2">
    <source>
        <dbReference type="Proteomes" id="UP000016930"/>
    </source>
</evidence>
<evidence type="ECO:0008006" key="3">
    <source>
        <dbReference type="Google" id="ProtNLM"/>
    </source>
</evidence>
<proteinExistence type="predicted"/>
<dbReference type="Proteomes" id="UP000016930">
    <property type="component" value="Unassembled WGS sequence"/>
</dbReference>